<gene>
    <name evidence="4" type="ordered locus">Spica_0229</name>
</gene>
<dbReference type="Proteomes" id="UP000000503">
    <property type="component" value="Chromosome"/>
</dbReference>
<dbReference type="GO" id="GO:0003677">
    <property type="term" value="F:DNA binding"/>
    <property type="evidence" value="ECO:0007669"/>
    <property type="project" value="UniProtKB-UniRule"/>
</dbReference>
<feature type="domain" description="OmpR/PhoB-type" evidence="3">
    <location>
        <begin position="93"/>
        <end position="192"/>
    </location>
</feature>
<dbReference type="HOGENOM" id="CLU_1414614_0_0_12"/>
<name>F8EYG5_GRAC1</name>
<dbReference type="AlphaFoldDB" id="F8EYG5"/>
<dbReference type="EMBL" id="CP002868">
    <property type="protein sequence ID" value="AEJ18397.1"/>
    <property type="molecule type" value="Genomic_DNA"/>
</dbReference>
<organism evidence="4 5">
    <name type="scientific">Gracilinema caldarium (strain ATCC 51460 / DSM 7334 / H1)</name>
    <name type="common">Treponema caldarium</name>
    <dbReference type="NCBI Taxonomy" id="744872"/>
    <lineage>
        <taxon>Bacteria</taxon>
        <taxon>Pseudomonadati</taxon>
        <taxon>Spirochaetota</taxon>
        <taxon>Spirochaetia</taxon>
        <taxon>Spirochaetales</taxon>
        <taxon>Breznakiellaceae</taxon>
        <taxon>Gracilinema</taxon>
    </lineage>
</organism>
<evidence type="ECO:0000259" key="3">
    <source>
        <dbReference type="PROSITE" id="PS51755"/>
    </source>
</evidence>
<feature type="DNA-binding region" description="OmpR/PhoB-type" evidence="2">
    <location>
        <begin position="93"/>
        <end position="192"/>
    </location>
</feature>
<dbReference type="InterPro" id="IPR036388">
    <property type="entry name" value="WH-like_DNA-bd_sf"/>
</dbReference>
<keyword evidence="1 2" id="KW-0238">DNA-binding</keyword>
<dbReference type="InterPro" id="IPR016032">
    <property type="entry name" value="Sig_transdc_resp-reg_C-effctor"/>
</dbReference>
<dbReference type="Gene3D" id="1.10.10.10">
    <property type="entry name" value="Winged helix-like DNA-binding domain superfamily/Winged helix DNA-binding domain"/>
    <property type="match status" value="1"/>
</dbReference>
<dbReference type="KEGG" id="scd:Spica_0229"/>
<dbReference type="SUPFAM" id="SSF46894">
    <property type="entry name" value="C-terminal effector domain of the bipartite response regulators"/>
    <property type="match status" value="1"/>
</dbReference>
<keyword evidence="5" id="KW-1185">Reference proteome</keyword>
<evidence type="ECO:0000313" key="4">
    <source>
        <dbReference type="EMBL" id="AEJ18397.1"/>
    </source>
</evidence>
<dbReference type="eggNOG" id="COG0745">
    <property type="taxonomic scope" value="Bacteria"/>
</dbReference>
<protein>
    <submittedName>
        <fullName evidence="4">Response regulator receiver protein</fullName>
    </submittedName>
</protein>
<dbReference type="InterPro" id="IPR001867">
    <property type="entry name" value="OmpR/PhoB-type_DNA-bd"/>
</dbReference>
<evidence type="ECO:0000256" key="1">
    <source>
        <dbReference type="ARBA" id="ARBA00023125"/>
    </source>
</evidence>
<dbReference type="RefSeq" id="WP_013967710.1">
    <property type="nucleotide sequence ID" value="NC_015732.1"/>
</dbReference>
<evidence type="ECO:0000256" key="2">
    <source>
        <dbReference type="PROSITE-ProRule" id="PRU01091"/>
    </source>
</evidence>
<sequence length="192" mass="22301">MSDQNWLQSRQFPFSVQCTINIPETYHIPSIALISTNRAETFKFNLVNHIPFLCYGEASTIGHAFLFGAKDFIRYPFDEDELKARISRLLFVNREIEFPEYAVSLHGNTLYGPAGAIELNDDEVCILKILEVSENHRIHKRIIKEHIHPELQPNSRSIDMMISRLRHKLKVISDQNKPLQIKTIYGFGYQID</sequence>
<dbReference type="Pfam" id="PF00486">
    <property type="entry name" value="Trans_reg_C"/>
    <property type="match status" value="1"/>
</dbReference>
<evidence type="ECO:0000313" key="5">
    <source>
        <dbReference type="Proteomes" id="UP000000503"/>
    </source>
</evidence>
<proteinExistence type="predicted"/>
<dbReference type="GO" id="GO:0000160">
    <property type="term" value="P:phosphorelay signal transduction system"/>
    <property type="evidence" value="ECO:0007669"/>
    <property type="project" value="InterPro"/>
</dbReference>
<reference evidence="5" key="1">
    <citation type="journal article" date="2013" name="Stand. Genomic Sci.">
        <title>Genome sequence of the thermophilic fresh-water bacterium Spirochaeta caldaria type strain (H1(T)), reclassification of Spirochaeta caldaria, Spirochaeta stenostrepta, and Spirochaeta zuelzerae in the genus Treponema as Treponema caldaria comb. nov., Treponema stenostrepta comb. nov., and Treponema zuelzerae comb. nov., and emendation of the genus Treponema.</title>
        <authorList>
            <person name="Abt B."/>
            <person name="Goker M."/>
            <person name="Scheuner C."/>
            <person name="Han C."/>
            <person name="Lu M."/>
            <person name="Misra M."/>
            <person name="Lapidus A."/>
            <person name="Nolan M."/>
            <person name="Lucas S."/>
            <person name="Hammon N."/>
            <person name="Deshpande S."/>
            <person name="Cheng J.F."/>
            <person name="Tapia R."/>
            <person name="Goodwin L.A."/>
            <person name="Pitluck S."/>
            <person name="Liolios K."/>
            <person name="Pagani I."/>
            <person name="Ivanova N."/>
            <person name="Mavromatis K."/>
            <person name="Mikhailova N."/>
            <person name="Huntemann M."/>
            <person name="Pati A."/>
            <person name="Chen A."/>
            <person name="Palaniappan K."/>
            <person name="Land M."/>
            <person name="Hauser L."/>
            <person name="Jeffries C.D."/>
            <person name="Rohde M."/>
            <person name="Spring S."/>
            <person name="Gronow S."/>
            <person name="Detter J.C."/>
            <person name="Bristow J."/>
            <person name="Eisen J.A."/>
            <person name="Markowitz V."/>
            <person name="Hugenholtz P."/>
            <person name="Kyrpides N.C."/>
            <person name="Woyke T."/>
            <person name="Klenk H.P."/>
        </authorList>
    </citation>
    <scope>NUCLEOTIDE SEQUENCE</scope>
    <source>
        <strain evidence="5">ATCC 51460 / DSM 7334 / H1</strain>
    </source>
</reference>
<dbReference type="GO" id="GO:0006355">
    <property type="term" value="P:regulation of DNA-templated transcription"/>
    <property type="evidence" value="ECO:0007669"/>
    <property type="project" value="InterPro"/>
</dbReference>
<dbReference type="PROSITE" id="PS51755">
    <property type="entry name" value="OMPR_PHOB"/>
    <property type="match status" value="1"/>
</dbReference>
<dbReference type="STRING" id="744872.Spica_0229"/>
<accession>F8EYG5</accession>